<dbReference type="InterPro" id="IPR051449">
    <property type="entry name" value="ABC-2_transporter_component"/>
</dbReference>
<dbReference type="PANTHER" id="PTHR30294:SF45">
    <property type="entry name" value="LINEARMYCIN RESISTANCE PERMEASE PROTEIN LNRN"/>
    <property type="match status" value="1"/>
</dbReference>
<comment type="similarity">
    <text evidence="2">Belongs to the ABC-2 integral membrane protein family.</text>
</comment>
<evidence type="ECO:0000313" key="11">
    <source>
        <dbReference type="Proteomes" id="UP000664360"/>
    </source>
</evidence>
<dbReference type="InterPro" id="IPR047817">
    <property type="entry name" value="ABC2_TM_bact-type"/>
</dbReference>
<keyword evidence="6 8" id="KW-1133">Transmembrane helix</keyword>
<name>A0ABZ2SXM1_9ENTE</name>
<sequence>MKDIFWVIRERFVLWRNRPLQILFLIGIPFLSVLLYLFAYGDQETNLLTIGVVDQDRSSYSELLIESLEKRVAVQKIASVEDIDQVLSRQNAVAVITIPEGYQENVSETPELSLRTFQKGELLNNVDRLVQRALAEVASIQSLAEAGGEGELLDRLKEPTEIEIRQVDQSATTEQMSVQIIGFLLMMLLFQAGNFGTTTIQEERRNKIYTRLMTTSIAKSTYFIGTTIFAMFAMLIQVILAVIVMTGLFDIDPGLSAFDLILLLTLFSILAVGWSIAIGVLASSTNVAAALQSILITVTSLLSGALIPHEVMPEFMQKVSMITPQYWILTMIKNFQSGQTWEGNQREMLILIIYILFFLSLAVYGYTRRNRQEVYS</sequence>
<dbReference type="RefSeq" id="WP_206853396.1">
    <property type="nucleotide sequence ID" value="NZ_CP147250.1"/>
</dbReference>
<feature type="transmembrane region" description="Helical" evidence="8">
    <location>
        <begin position="260"/>
        <end position="282"/>
    </location>
</feature>
<feature type="transmembrane region" description="Helical" evidence="8">
    <location>
        <begin position="348"/>
        <end position="367"/>
    </location>
</feature>
<dbReference type="Pfam" id="PF12698">
    <property type="entry name" value="ABC2_membrane_3"/>
    <property type="match status" value="1"/>
</dbReference>
<dbReference type="PANTHER" id="PTHR30294">
    <property type="entry name" value="MEMBRANE COMPONENT OF ABC TRANSPORTER YHHJ-RELATED"/>
    <property type="match status" value="1"/>
</dbReference>
<protein>
    <submittedName>
        <fullName evidence="10">ABC-2 type transport system permease</fullName>
    </submittedName>
</protein>
<keyword evidence="11" id="KW-1185">Reference proteome</keyword>
<evidence type="ECO:0000256" key="5">
    <source>
        <dbReference type="ARBA" id="ARBA00022692"/>
    </source>
</evidence>
<feature type="transmembrane region" description="Helical" evidence="8">
    <location>
        <begin position="289"/>
        <end position="307"/>
    </location>
</feature>
<feature type="transmembrane region" description="Helical" evidence="8">
    <location>
        <begin position="20"/>
        <end position="39"/>
    </location>
</feature>
<keyword evidence="5 8" id="KW-0812">Transmembrane</keyword>
<evidence type="ECO:0000256" key="7">
    <source>
        <dbReference type="ARBA" id="ARBA00023136"/>
    </source>
</evidence>
<gene>
    <name evidence="10" type="ORF">DOK79_000215</name>
</gene>
<keyword evidence="3" id="KW-0813">Transport</keyword>
<reference evidence="10 11" key="1">
    <citation type="submission" date="2021-03" db="EMBL/GenBank/DDBJ databases">
        <authorList>
            <person name="Gilmore M.S."/>
            <person name="Schwartzman J."/>
            <person name="Van Tyne D."/>
            <person name="Martin M."/>
            <person name="Earl A.M."/>
            <person name="Manson A.L."/>
            <person name="Straub T."/>
            <person name="Salamzade R."/>
            <person name="Saavedra J."/>
            <person name="Lebreton F."/>
            <person name="Prichula J."/>
            <person name="Schaufler K."/>
            <person name="Gaca A."/>
            <person name="Sgardioli B."/>
            <person name="Wagenaar J."/>
            <person name="Strong T."/>
        </authorList>
    </citation>
    <scope>NUCLEOTIDE SEQUENCE [LARGE SCALE GENOMIC DNA]</scope>
    <source>
        <strain evidence="10 11">DIV1094</strain>
    </source>
</reference>
<evidence type="ECO:0000256" key="1">
    <source>
        <dbReference type="ARBA" id="ARBA00004651"/>
    </source>
</evidence>
<evidence type="ECO:0000256" key="3">
    <source>
        <dbReference type="ARBA" id="ARBA00022448"/>
    </source>
</evidence>
<comment type="subcellular location">
    <subcellularLocation>
        <location evidence="1">Cell membrane</location>
        <topology evidence="1">Multi-pass membrane protein</topology>
    </subcellularLocation>
</comment>
<proteinExistence type="inferred from homology"/>
<evidence type="ECO:0000256" key="4">
    <source>
        <dbReference type="ARBA" id="ARBA00022475"/>
    </source>
</evidence>
<organism evidence="10 11">
    <name type="scientific">Candidatus Enterococcus mangumiae</name>
    <dbReference type="NCBI Taxonomy" id="2230878"/>
    <lineage>
        <taxon>Bacteria</taxon>
        <taxon>Bacillati</taxon>
        <taxon>Bacillota</taxon>
        <taxon>Bacilli</taxon>
        <taxon>Lactobacillales</taxon>
        <taxon>Enterococcaceae</taxon>
        <taxon>Enterococcus</taxon>
    </lineage>
</organism>
<keyword evidence="7 8" id="KW-0472">Membrane</keyword>
<reference evidence="10 11" key="2">
    <citation type="submission" date="2024-03" db="EMBL/GenBank/DDBJ databases">
        <title>The Genome Sequence of Enterococcus sp. DIV1094.</title>
        <authorList>
            <consortium name="The Broad Institute Genomics Platform"/>
            <consortium name="The Broad Institute Microbial Omics Core"/>
            <consortium name="The Broad Institute Genomic Center for Infectious Diseases"/>
            <person name="Earl A."/>
            <person name="Manson A."/>
            <person name="Gilmore M."/>
            <person name="Schwartman J."/>
            <person name="Shea T."/>
            <person name="Abouelleil A."/>
            <person name="Cao P."/>
            <person name="Chapman S."/>
            <person name="Cusick C."/>
            <person name="Young S."/>
            <person name="Neafsey D."/>
            <person name="Nusbaum C."/>
            <person name="Birren B."/>
        </authorList>
    </citation>
    <scope>NUCLEOTIDE SEQUENCE [LARGE SCALE GENOMIC DNA]</scope>
    <source>
        <strain evidence="10 11">DIV1094</strain>
    </source>
</reference>
<dbReference type="InterPro" id="IPR013525">
    <property type="entry name" value="ABC2_TM"/>
</dbReference>
<evidence type="ECO:0000313" key="10">
    <source>
        <dbReference type="EMBL" id="WYJ78709.1"/>
    </source>
</evidence>
<evidence type="ECO:0000256" key="6">
    <source>
        <dbReference type="ARBA" id="ARBA00022989"/>
    </source>
</evidence>
<keyword evidence="4" id="KW-1003">Cell membrane</keyword>
<dbReference type="Proteomes" id="UP000664360">
    <property type="component" value="Chromosome"/>
</dbReference>
<evidence type="ECO:0000256" key="8">
    <source>
        <dbReference type="SAM" id="Phobius"/>
    </source>
</evidence>
<dbReference type="Gene3D" id="3.40.1710.10">
    <property type="entry name" value="abc type-2 transporter like domain"/>
    <property type="match status" value="1"/>
</dbReference>
<accession>A0ABZ2SXM1</accession>
<feature type="transmembrane region" description="Helical" evidence="8">
    <location>
        <begin position="221"/>
        <end position="248"/>
    </location>
</feature>
<dbReference type="PROSITE" id="PS51012">
    <property type="entry name" value="ABC_TM2"/>
    <property type="match status" value="1"/>
</dbReference>
<evidence type="ECO:0000256" key="2">
    <source>
        <dbReference type="ARBA" id="ARBA00007783"/>
    </source>
</evidence>
<feature type="domain" description="ABC transmembrane type-2" evidence="9">
    <location>
        <begin position="119"/>
        <end position="369"/>
    </location>
</feature>
<dbReference type="EMBL" id="CP147250">
    <property type="protein sequence ID" value="WYJ78709.1"/>
    <property type="molecule type" value="Genomic_DNA"/>
</dbReference>
<evidence type="ECO:0000259" key="9">
    <source>
        <dbReference type="PROSITE" id="PS51012"/>
    </source>
</evidence>
<feature type="transmembrane region" description="Helical" evidence="8">
    <location>
        <begin position="180"/>
        <end position="200"/>
    </location>
</feature>